<evidence type="ECO:0000313" key="3">
    <source>
        <dbReference type="Proteomes" id="UP000198287"/>
    </source>
</evidence>
<dbReference type="InterPro" id="IPR016187">
    <property type="entry name" value="CTDL_fold"/>
</dbReference>
<dbReference type="Gene3D" id="3.10.100.10">
    <property type="entry name" value="Mannose-Binding Protein A, subunit A"/>
    <property type="match status" value="1"/>
</dbReference>
<evidence type="ECO:0000313" key="2">
    <source>
        <dbReference type="EMBL" id="OXA42850.1"/>
    </source>
</evidence>
<evidence type="ECO:0008006" key="4">
    <source>
        <dbReference type="Google" id="ProtNLM"/>
    </source>
</evidence>
<name>A0A226DCI9_FOLCA</name>
<dbReference type="Proteomes" id="UP000198287">
    <property type="component" value="Unassembled WGS sequence"/>
</dbReference>
<sequence>MAVKNLPVVKIVLVLAALLALVSAGTVEHNKDQNEFKVIAQLGAKVFYTHVSDINGTWIRNNNFCFRNNLFTPTISSEFELTALNNYFQPLFGTFPFWSGAVNFNRMGSPYWLRNYGTVQPGNWLTIGEQFDSGASCAYITNKTMGFAPCAETPFLYLCQNY</sequence>
<gene>
    <name evidence="2" type="ORF">Fcan01_22402</name>
</gene>
<dbReference type="SUPFAM" id="SSF56436">
    <property type="entry name" value="C-type lectin-like"/>
    <property type="match status" value="1"/>
</dbReference>
<dbReference type="InterPro" id="IPR016186">
    <property type="entry name" value="C-type_lectin-like/link_sf"/>
</dbReference>
<organism evidence="2 3">
    <name type="scientific">Folsomia candida</name>
    <name type="common">Springtail</name>
    <dbReference type="NCBI Taxonomy" id="158441"/>
    <lineage>
        <taxon>Eukaryota</taxon>
        <taxon>Metazoa</taxon>
        <taxon>Ecdysozoa</taxon>
        <taxon>Arthropoda</taxon>
        <taxon>Hexapoda</taxon>
        <taxon>Collembola</taxon>
        <taxon>Entomobryomorpha</taxon>
        <taxon>Isotomoidea</taxon>
        <taxon>Isotomidae</taxon>
        <taxon>Proisotominae</taxon>
        <taxon>Folsomia</taxon>
    </lineage>
</organism>
<reference evidence="2 3" key="1">
    <citation type="submission" date="2015-12" db="EMBL/GenBank/DDBJ databases">
        <title>The genome of Folsomia candida.</title>
        <authorList>
            <person name="Faddeeva A."/>
            <person name="Derks M.F."/>
            <person name="Anvar Y."/>
            <person name="Smit S."/>
            <person name="Van Straalen N."/>
            <person name="Roelofs D."/>
        </authorList>
    </citation>
    <scope>NUCLEOTIDE SEQUENCE [LARGE SCALE GENOMIC DNA]</scope>
    <source>
        <strain evidence="2 3">VU population</strain>
        <tissue evidence="2">Whole body</tissue>
    </source>
</reference>
<evidence type="ECO:0000256" key="1">
    <source>
        <dbReference type="SAM" id="SignalP"/>
    </source>
</evidence>
<dbReference type="CDD" id="cd00037">
    <property type="entry name" value="CLECT"/>
    <property type="match status" value="1"/>
</dbReference>
<proteinExistence type="predicted"/>
<feature type="signal peptide" evidence="1">
    <location>
        <begin position="1"/>
        <end position="24"/>
    </location>
</feature>
<dbReference type="AlphaFoldDB" id="A0A226DCI9"/>
<feature type="chain" id="PRO_5013030938" description="C-type lectin domain-containing protein" evidence="1">
    <location>
        <begin position="25"/>
        <end position="162"/>
    </location>
</feature>
<comment type="caution">
    <text evidence="2">The sequence shown here is derived from an EMBL/GenBank/DDBJ whole genome shotgun (WGS) entry which is preliminary data.</text>
</comment>
<protein>
    <recommendedName>
        <fullName evidence="4">C-type lectin domain-containing protein</fullName>
    </recommendedName>
</protein>
<keyword evidence="1" id="KW-0732">Signal</keyword>
<accession>A0A226DCI9</accession>
<dbReference type="EMBL" id="LNIX01000024">
    <property type="protein sequence ID" value="OXA42850.1"/>
    <property type="molecule type" value="Genomic_DNA"/>
</dbReference>
<keyword evidence="3" id="KW-1185">Reference proteome</keyword>